<dbReference type="GO" id="GO:0006261">
    <property type="term" value="P:DNA-templated DNA replication"/>
    <property type="evidence" value="ECO:0007669"/>
    <property type="project" value="InterPro"/>
</dbReference>
<reference evidence="10" key="1">
    <citation type="submission" date="2023-03" db="EMBL/GenBank/DDBJ databases">
        <authorList>
            <person name="Steffen K."/>
            <person name="Cardenas P."/>
        </authorList>
    </citation>
    <scope>NUCLEOTIDE SEQUENCE</scope>
</reference>
<evidence type="ECO:0000256" key="4">
    <source>
        <dbReference type="ARBA" id="ARBA00022695"/>
    </source>
</evidence>
<evidence type="ECO:0000259" key="9">
    <source>
        <dbReference type="SMART" id="SM00482"/>
    </source>
</evidence>
<organism evidence="10 11">
    <name type="scientific">Geodia barretti</name>
    <name type="common">Barrett's horny sponge</name>
    <dbReference type="NCBI Taxonomy" id="519541"/>
    <lineage>
        <taxon>Eukaryota</taxon>
        <taxon>Metazoa</taxon>
        <taxon>Porifera</taxon>
        <taxon>Demospongiae</taxon>
        <taxon>Heteroscleromorpha</taxon>
        <taxon>Tetractinellida</taxon>
        <taxon>Astrophorina</taxon>
        <taxon>Geodiidae</taxon>
        <taxon>Geodia</taxon>
    </lineage>
</organism>
<dbReference type="GO" id="GO:0003677">
    <property type="term" value="F:DNA binding"/>
    <property type="evidence" value="ECO:0007669"/>
    <property type="project" value="UniProtKB-KW"/>
</dbReference>
<keyword evidence="7" id="KW-0238">DNA-binding</keyword>
<keyword evidence="11" id="KW-1185">Reference proteome</keyword>
<comment type="catalytic activity">
    <reaction evidence="8">
        <text>DNA(n) + a 2'-deoxyribonucleoside 5'-triphosphate = DNA(n+1) + diphosphate</text>
        <dbReference type="Rhea" id="RHEA:22508"/>
        <dbReference type="Rhea" id="RHEA-COMP:17339"/>
        <dbReference type="Rhea" id="RHEA-COMP:17340"/>
        <dbReference type="ChEBI" id="CHEBI:33019"/>
        <dbReference type="ChEBI" id="CHEBI:61560"/>
        <dbReference type="ChEBI" id="CHEBI:173112"/>
        <dbReference type="EC" id="2.7.7.7"/>
    </reaction>
</comment>
<evidence type="ECO:0000313" key="11">
    <source>
        <dbReference type="Proteomes" id="UP001174909"/>
    </source>
</evidence>
<dbReference type="Gene3D" id="1.20.1060.10">
    <property type="entry name" value="Taq DNA Polymerase, Chain T, domain 4"/>
    <property type="match status" value="1"/>
</dbReference>
<dbReference type="AlphaFoldDB" id="A0AA35WYW9"/>
<dbReference type="PRINTS" id="PR00868">
    <property type="entry name" value="DNAPOLI"/>
</dbReference>
<accession>A0AA35WYW9</accession>
<dbReference type="FunFam" id="1.10.150.20:FF:000002">
    <property type="entry name" value="DNA polymerase I"/>
    <property type="match status" value="1"/>
</dbReference>
<dbReference type="SUPFAM" id="SSF56672">
    <property type="entry name" value="DNA/RNA polymerases"/>
    <property type="match status" value="1"/>
</dbReference>
<keyword evidence="6" id="KW-0239">DNA-directed DNA polymerase</keyword>
<dbReference type="PROSITE" id="PS00447">
    <property type="entry name" value="DNA_POLYMERASE_A"/>
    <property type="match status" value="1"/>
</dbReference>
<dbReference type="EC" id="2.7.7.7" evidence="2"/>
<comment type="similarity">
    <text evidence="1">Belongs to the DNA polymerase type-A family.</text>
</comment>
<evidence type="ECO:0000256" key="6">
    <source>
        <dbReference type="ARBA" id="ARBA00022932"/>
    </source>
</evidence>
<dbReference type="InterPro" id="IPR019760">
    <property type="entry name" value="DNA-dir_DNA_pol_A_CS"/>
</dbReference>
<dbReference type="Gene3D" id="3.30.70.370">
    <property type="match status" value="1"/>
</dbReference>
<dbReference type="InterPro" id="IPR043502">
    <property type="entry name" value="DNA/RNA_pol_sf"/>
</dbReference>
<dbReference type="GO" id="GO:0006302">
    <property type="term" value="P:double-strand break repair"/>
    <property type="evidence" value="ECO:0007669"/>
    <property type="project" value="TreeGrafter"/>
</dbReference>
<dbReference type="InterPro" id="IPR036397">
    <property type="entry name" value="RNaseH_sf"/>
</dbReference>
<dbReference type="InterPro" id="IPR002298">
    <property type="entry name" value="DNA_polymerase_A"/>
</dbReference>
<keyword evidence="4" id="KW-0548">Nucleotidyltransferase</keyword>
<keyword evidence="5" id="KW-0235">DNA replication</keyword>
<evidence type="ECO:0000256" key="1">
    <source>
        <dbReference type="ARBA" id="ARBA00007705"/>
    </source>
</evidence>
<evidence type="ECO:0000256" key="2">
    <source>
        <dbReference type="ARBA" id="ARBA00012417"/>
    </source>
</evidence>
<evidence type="ECO:0000256" key="7">
    <source>
        <dbReference type="ARBA" id="ARBA00023125"/>
    </source>
</evidence>
<feature type="domain" description="DNA-directed DNA polymerase family A palm" evidence="9">
    <location>
        <begin position="331"/>
        <end position="543"/>
    </location>
</feature>
<dbReference type="SMART" id="SM00482">
    <property type="entry name" value="POLAc"/>
    <property type="match status" value="1"/>
</dbReference>
<name>A0AA35WYW9_GEOBA</name>
<proteinExistence type="inferred from homology"/>
<dbReference type="EMBL" id="CASHTH010002554">
    <property type="protein sequence ID" value="CAI8031632.1"/>
    <property type="molecule type" value="Genomic_DNA"/>
</dbReference>
<evidence type="ECO:0000256" key="5">
    <source>
        <dbReference type="ARBA" id="ARBA00022705"/>
    </source>
</evidence>
<comment type="caution">
    <text evidence="10">The sequence shown here is derived from an EMBL/GenBank/DDBJ whole genome shotgun (WGS) entry which is preliminary data.</text>
</comment>
<evidence type="ECO:0000256" key="8">
    <source>
        <dbReference type="ARBA" id="ARBA00049244"/>
    </source>
</evidence>
<dbReference type="InterPro" id="IPR001098">
    <property type="entry name" value="DNA-dir_DNA_pol_A_palm_dom"/>
</dbReference>
<dbReference type="Gene3D" id="1.10.150.20">
    <property type="entry name" value="5' to 3' exonuclease, C-terminal subdomain"/>
    <property type="match status" value="1"/>
</dbReference>
<dbReference type="Pfam" id="PF00476">
    <property type="entry name" value="DNA_pol_A"/>
    <property type="match status" value="1"/>
</dbReference>
<evidence type="ECO:0000313" key="10">
    <source>
        <dbReference type="EMBL" id="CAI8031632.1"/>
    </source>
</evidence>
<evidence type="ECO:0000256" key="3">
    <source>
        <dbReference type="ARBA" id="ARBA00022679"/>
    </source>
</evidence>
<dbReference type="PANTHER" id="PTHR10133">
    <property type="entry name" value="DNA POLYMERASE I"/>
    <property type="match status" value="1"/>
</dbReference>
<sequence length="586" mass="65704">MVSAWLLLGKKARVSISFFSPSIRKISHWMSGAKNSCCICCSIPESSATMPRRSSLLLSTTTRLHSSPEVWLKWRPLDVKVGAWLLDPDDAPDNFHQTLSRFNIRQPSSSTSHAQDQVCFDALVCQDMSLLGPLMVALYHRLVETNLWDLFTEVETKLVPILGAMEATGVQVDTEKLLHFDELLKLRIAHVESTAHKAAKRVFSINSTQQLRKVLFDDLQLDKQCAKKLSKTNILKHKSTSESVLHQLQDLHPLPRLVLEYRQLCKMKATYITGLLPFISEGVLHPCWQHTGAATGRLVSCSPNIQAFPKQPILLGTVKTHVVGKEGEKQSVEVRGAVVSRDGYMFVSTDFRSIELRLLAHLSGDPVLISALTTQPQHTSSCDVFAHLAAQWLDKSIENVTGGDRERAKRVVYAIVYGVGKDKLAEILGVSPNAAKELMTSFLSRFSQVKSYMQRMINEARRKGYVETICRRKRWFPHIDSGNPHLRSYSERQAINFPIQGSAADLCKCGMVQTLRMLARESPQTRLLLQIHDELLLEVPNQHVSLVSEKVKEVLESPDLIPSCKLKVPLEVRVTVGDNWAAVSSH</sequence>
<dbReference type="GO" id="GO:0003887">
    <property type="term" value="F:DNA-directed DNA polymerase activity"/>
    <property type="evidence" value="ECO:0007669"/>
    <property type="project" value="UniProtKB-KW"/>
</dbReference>
<dbReference type="Proteomes" id="UP001174909">
    <property type="component" value="Unassembled WGS sequence"/>
</dbReference>
<keyword evidence="3" id="KW-0808">Transferase</keyword>
<dbReference type="PANTHER" id="PTHR10133:SF27">
    <property type="entry name" value="DNA POLYMERASE NU"/>
    <property type="match status" value="1"/>
</dbReference>
<dbReference type="Gene3D" id="3.30.420.10">
    <property type="entry name" value="Ribonuclease H-like superfamily/Ribonuclease H"/>
    <property type="match status" value="1"/>
</dbReference>
<gene>
    <name evidence="10" type="ORF">GBAR_LOCUS17950</name>
</gene>
<protein>
    <recommendedName>
        <fullName evidence="2">DNA-directed DNA polymerase</fullName>
        <ecNumber evidence="2">2.7.7.7</ecNumber>
    </recommendedName>
</protein>